<dbReference type="GO" id="GO:0003712">
    <property type="term" value="F:transcription coregulator activity"/>
    <property type="evidence" value="ECO:0007669"/>
    <property type="project" value="InterPro"/>
</dbReference>
<dbReference type="PANTHER" id="PTHR13114:SF7">
    <property type="entry name" value="MEDIATOR OF RNA POLYMERASE II TRANSCRIPTION SUBUNIT 17"/>
    <property type="match status" value="1"/>
</dbReference>
<keyword evidence="4" id="KW-0804">Transcription</keyword>
<evidence type="ECO:0008006" key="8">
    <source>
        <dbReference type="Google" id="ProtNLM"/>
    </source>
</evidence>
<evidence type="ECO:0000256" key="5">
    <source>
        <dbReference type="ARBA" id="ARBA00023242"/>
    </source>
</evidence>
<reference evidence="6 7" key="1">
    <citation type="journal article" date="2023" name="Hortic Res">
        <title>Pangenome of water caltrop reveals structural variations and asymmetric subgenome divergence after allopolyploidization.</title>
        <authorList>
            <person name="Zhang X."/>
            <person name="Chen Y."/>
            <person name="Wang L."/>
            <person name="Yuan Y."/>
            <person name="Fang M."/>
            <person name="Shi L."/>
            <person name="Lu R."/>
            <person name="Comes H.P."/>
            <person name="Ma Y."/>
            <person name="Chen Y."/>
            <person name="Huang G."/>
            <person name="Zhou Y."/>
            <person name="Zheng Z."/>
            <person name="Qiu Y."/>
        </authorList>
    </citation>
    <scope>NUCLEOTIDE SEQUENCE [LARGE SCALE GENOMIC DNA]</scope>
    <source>
        <tissue evidence="6">Roots</tissue>
    </source>
</reference>
<organism evidence="6 7">
    <name type="scientific">Trapa incisa</name>
    <dbReference type="NCBI Taxonomy" id="236973"/>
    <lineage>
        <taxon>Eukaryota</taxon>
        <taxon>Viridiplantae</taxon>
        <taxon>Streptophyta</taxon>
        <taxon>Embryophyta</taxon>
        <taxon>Tracheophyta</taxon>
        <taxon>Spermatophyta</taxon>
        <taxon>Magnoliopsida</taxon>
        <taxon>eudicotyledons</taxon>
        <taxon>Gunneridae</taxon>
        <taxon>Pentapetalae</taxon>
        <taxon>rosids</taxon>
        <taxon>malvids</taxon>
        <taxon>Myrtales</taxon>
        <taxon>Lythraceae</taxon>
        <taxon>Trapa</taxon>
    </lineage>
</organism>
<dbReference type="EMBL" id="JAXIOK010000004">
    <property type="protein sequence ID" value="KAK4774202.1"/>
    <property type="molecule type" value="Genomic_DNA"/>
</dbReference>
<accession>A0AAN7L4B5</accession>
<protein>
    <recommendedName>
        <fullName evidence="8">Mediator of RNA polymerase II transcription subunit 17</fullName>
    </recommendedName>
</protein>
<evidence type="ECO:0000256" key="2">
    <source>
        <dbReference type="ARBA" id="ARBA00005635"/>
    </source>
</evidence>
<dbReference type="PANTHER" id="PTHR13114">
    <property type="entry name" value="MEDIATOR OF RNA POLYMERASE II TRANSCRIPTION SUBUNIT 17"/>
    <property type="match status" value="1"/>
</dbReference>
<evidence type="ECO:0000313" key="6">
    <source>
        <dbReference type="EMBL" id="KAK4774202.1"/>
    </source>
</evidence>
<evidence type="ECO:0000256" key="4">
    <source>
        <dbReference type="ARBA" id="ARBA00023163"/>
    </source>
</evidence>
<dbReference type="GO" id="GO:0016592">
    <property type="term" value="C:mediator complex"/>
    <property type="evidence" value="ECO:0007669"/>
    <property type="project" value="InterPro"/>
</dbReference>
<proteinExistence type="inferred from homology"/>
<comment type="caution">
    <text evidence="6">The sequence shown here is derived from an EMBL/GenBank/DDBJ whole genome shotgun (WGS) entry which is preliminary data.</text>
</comment>
<comment type="subcellular location">
    <subcellularLocation>
        <location evidence="1">Nucleus</location>
    </subcellularLocation>
</comment>
<keyword evidence="5" id="KW-0539">Nucleus</keyword>
<name>A0AAN7L4B5_9MYRT</name>
<evidence type="ECO:0000313" key="7">
    <source>
        <dbReference type="Proteomes" id="UP001345219"/>
    </source>
</evidence>
<dbReference type="Proteomes" id="UP001345219">
    <property type="component" value="Chromosome 22"/>
</dbReference>
<dbReference type="GO" id="GO:0070847">
    <property type="term" value="C:core mediator complex"/>
    <property type="evidence" value="ECO:0007669"/>
    <property type="project" value="TreeGrafter"/>
</dbReference>
<gene>
    <name evidence="6" type="ORF">SAY87_029221</name>
</gene>
<sequence>MDGKLEVSIDKLPVKRLDHIEENGAERYPADLGYEEKRLSLIRKIDFAWAVEKDDKKKQKKSANESSTPWQWQGMVENLQLAHQELSVIIDLIKTVEANNAVSVVSSTRPKPSPHEQLSDLAVSAATKLQCFLQLSKYFKQSAKALEQQVSKEARFYGVLIRLQQNWKVKRQRLATTAPSSDGFTIDLFDNSIYNPASVVRPLSISTLRIERNSAGMLSICVPLKSTRTLHFTFLGMQAGVTYGKSNKLKTEALREDKDEALGDDGSVKKIHSVLREVHQAIFDEQVFDLVNREAFNPSLGVSVTGIRENCLQLSLGHGTSVAISLELSAADDQSAEVLDSHDFGTENLCFDSVNEVKSAEGKCDSFDKEIPYHACYEVYLQQIFHEHVFLRTKSRDDSATARASGQPDKDGSNLLSHFCMSLAHRIFSTKVLAELEKVVSGVPYLQLMSHPAWHSRTSSWTLFMRVPASIPNSSRSNMQDFYHVKHNIPAFRTKVVVTDDSIKVEGEGAPNVIGLFKGGLEDTSSINRYDCDLAGLPVIILQQVASQIIQWLHEEALKVGIKVTRDFLRLSFELEQGETLSLVAHVDLDDPVGCISWWLVVDDGFSEEPNLHSEESEYKRFLGYLSLDVLSSTLMDLVSLCN</sequence>
<dbReference type="AlphaFoldDB" id="A0AAN7L4B5"/>
<dbReference type="InterPro" id="IPR019313">
    <property type="entry name" value="Mediator_Med17"/>
</dbReference>
<dbReference type="GO" id="GO:0006357">
    <property type="term" value="P:regulation of transcription by RNA polymerase II"/>
    <property type="evidence" value="ECO:0007669"/>
    <property type="project" value="InterPro"/>
</dbReference>
<keyword evidence="7" id="KW-1185">Reference proteome</keyword>
<evidence type="ECO:0000256" key="1">
    <source>
        <dbReference type="ARBA" id="ARBA00004123"/>
    </source>
</evidence>
<comment type="similarity">
    <text evidence="2">Belongs to the Mediator complex subunit 17 family.</text>
</comment>
<keyword evidence="3" id="KW-0805">Transcription regulation</keyword>
<evidence type="ECO:0000256" key="3">
    <source>
        <dbReference type="ARBA" id="ARBA00023015"/>
    </source>
</evidence>